<accession>A0A0C3VKH5</accession>
<evidence type="ECO:0000313" key="2">
    <source>
        <dbReference type="EnsemblPlants" id="AES71872"/>
    </source>
</evidence>
<accession>G7JA44</accession>
<reference evidence="1 3" key="2">
    <citation type="journal article" date="2014" name="BMC Genomics">
        <title>An improved genome release (version Mt4.0) for the model legume Medicago truncatula.</title>
        <authorList>
            <person name="Tang H."/>
            <person name="Krishnakumar V."/>
            <person name="Bidwell S."/>
            <person name="Rosen B."/>
            <person name="Chan A."/>
            <person name="Zhou S."/>
            <person name="Gentzbittel L."/>
            <person name="Childs K.L."/>
            <person name="Yandell M."/>
            <person name="Gundlach H."/>
            <person name="Mayer K.F."/>
            <person name="Schwartz D.C."/>
            <person name="Town C.D."/>
        </authorList>
    </citation>
    <scope>GENOME REANNOTATION</scope>
    <source>
        <strain evidence="2 3">cv. Jemalong A17</strain>
    </source>
</reference>
<dbReference type="PaxDb" id="3880-AES71872"/>
<evidence type="ECO:0000313" key="3">
    <source>
        <dbReference type="Proteomes" id="UP000002051"/>
    </source>
</evidence>
<dbReference type="HOGENOM" id="CLU_2743793_0_0_1"/>
<gene>
    <name evidence="1" type="ordered locus">MTR_3g083650</name>
</gene>
<reference evidence="1 3" key="1">
    <citation type="journal article" date="2011" name="Nature">
        <title>The Medicago genome provides insight into the evolution of rhizobial symbioses.</title>
        <authorList>
            <person name="Young N.D."/>
            <person name="Debelle F."/>
            <person name="Oldroyd G.E."/>
            <person name="Geurts R."/>
            <person name="Cannon S.B."/>
            <person name="Udvardi M.K."/>
            <person name="Benedito V.A."/>
            <person name="Mayer K.F."/>
            <person name="Gouzy J."/>
            <person name="Schoof H."/>
            <person name="Van de Peer Y."/>
            <person name="Proost S."/>
            <person name="Cook D.R."/>
            <person name="Meyers B.C."/>
            <person name="Spannagl M."/>
            <person name="Cheung F."/>
            <person name="De Mita S."/>
            <person name="Krishnakumar V."/>
            <person name="Gundlach H."/>
            <person name="Zhou S."/>
            <person name="Mudge J."/>
            <person name="Bharti A.K."/>
            <person name="Murray J.D."/>
            <person name="Naoumkina M.A."/>
            <person name="Rosen B."/>
            <person name="Silverstein K.A."/>
            <person name="Tang H."/>
            <person name="Rombauts S."/>
            <person name="Zhao P.X."/>
            <person name="Zhou P."/>
            <person name="Barbe V."/>
            <person name="Bardou P."/>
            <person name="Bechner M."/>
            <person name="Bellec A."/>
            <person name="Berger A."/>
            <person name="Berges H."/>
            <person name="Bidwell S."/>
            <person name="Bisseling T."/>
            <person name="Choisne N."/>
            <person name="Couloux A."/>
            <person name="Denny R."/>
            <person name="Deshpande S."/>
            <person name="Dai X."/>
            <person name="Doyle J.J."/>
            <person name="Dudez A.M."/>
            <person name="Farmer A.D."/>
            <person name="Fouteau S."/>
            <person name="Franken C."/>
            <person name="Gibelin C."/>
            <person name="Gish J."/>
            <person name="Goldstein S."/>
            <person name="Gonzalez A.J."/>
            <person name="Green P.J."/>
            <person name="Hallab A."/>
            <person name="Hartog M."/>
            <person name="Hua A."/>
            <person name="Humphray S.J."/>
            <person name="Jeong D.H."/>
            <person name="Jing Y."/>
            <person name="Jocker A."/>
            <person name="Kenton S.M."/>
            <person name="Kim D.J."/>
            <person name="Klee K."/>
            <person name="Lai H."/>
            <person name="Lang C."/>
            <person name="Lin S."/>
            <person name="Macmil S.L."/>
            <person name="Magdelenat G."/>
            <person name="Matthews L."/>
            <person name="McCorrison J."/>
            <person name="Monaghan E.L."/>
            <person name="Mun J.H."/>
            <person name="Najar F.Z."/>
            <person name="Nicholson C."/>
            <person name="Noirot C."/>
            <person name="O'Bleness M."/>
            <person name="Paule C.R."/>
            <person name="Poulain J."/>
            <person name="Prion F."/>
            <person name="Qin B."/>
            <person name="Qu C."/>
            <person name="Retzel E.F."/>
            <person name="Riddle C."/>
            <person name="Sallet E."/>
            <person name="Samain S."/>
            <person name="Samson N."/>
            <person name="Sanders I."/>
            <person name="Saurat O."/>
            <person name="Scarpelli C."/>
            <person name="Schiex T."/>
            <person name="Segurens B."/>
            <person name="Severin A.J."/>
            <person name="Sherrier D.J."/>
            <person name="Shi R."/>
            <person name="Sims S."/>
            <person name="Singer S.R."/>
            <person name="Sinharoy S."/>
            <person name="Sterck L."/>
            <person name="Viollet A."/>
            <person name="Wang B.B."/>
            <person name="Wang K."/>
            <person name="Wang M."/>
            <person name="Wang X."/>
            <person name="Warfsmann J."/>
            <person name="Weissenbach J."/>
            <person name="White D.D."/>
            <person name="White J.D."/>
            <person name="Wiley G.B."/>
            <person name="Wincker P."/>
            <person name="Xing Y."/>
            <person name="Yang L."/>
            <person name="Yao Z."/>
            <person name="Ying F."/>
            <person name="Zhai J."/>
            <person name="Zhou L."/>
            <person name="Zuber A."/>
            <person name="Denarie J."/>
            <person name="Dixon R.A."/>
            <person name="May G.D."/>
            <person name="Schwartz D.C."/>
            <person name="Rogers J."/>
            <person name="Quetier F."/>
            <person name="Town C.D."/>
            <person name="Roe B.A."/>
        </authorList>
    </citation>
    <scope>NUCLEOTIDE SEQUENCE [LARGE SCALE GENOMIC DNA]</scope>
    <source>
        <strain evidence="1">A17</strain>
        <strain evidence="2 3">cv. Jemalong A17</strain>
    </source>
</reference>
<evidence type="ECO:0000313" key="1">
    <source>
        <dbReference type="EMBL" id="AES71872.2"/>
    </source>
</evidence>
<organism evidence="1 3">
    <name type="scientific">Medicago truncatula</name>
    <name type="common">Barrel medic</name>
    <name type="synonym">Medicago tribuloides</name>
    <dbReference type="NCBI Taxonomy" id="3880"/>
    <lineage>
        <taxon>Eukaryota</taxon>
        <taxon>Viridiplantae</taxon>
        <taxon>Streptophyta</taxon>
        <taxon>Embryophyta</taxon>
        <taxon>Tracheophyta</taxon>
        <taxon>Spermatophyta</taxon>
        <taxon>Magnoliopsida</taxon>
        <taxon>eudicotyledons</taxon>
        <taxon>Gunneridae</taxon>
        <taxon>Pentapetalae</taxon>
        <taxon>rosids</taxon>
        <taxon>fabids</taxon>
        <taxon>Fabales</taxon>
        <taxon>Fabaceae</taxon>
        <taxon>Papilionoideae</taxon>
        <taxon>50 kb inversion clade</taxon>
        <taxon>NPAAA clade</taxon>
        <taxon>Hologalegina</taxon>
        <taxon>IRL clade</taxon>
        <taxon>Trifolieae</taxon>
        <taxon>Medicago</taxon>
    </lineage>
</organism>
<dbReference type="eggNOG" id="KOG1459">
    <property type="taxonomic scope" value="Eukaryota"/>
</dbReference>
<dbReference type="SUPFAM" id="SSF48576">
    <property type="entry name" value="Terpenoid synthases"/>
    <property type="match status" value="1"/>
</dbReference>
<dbReference type="InterPro" id="IPR008949">
    <property type="entry name" value="Isoprenoid_synthase_dom_sf"/>
</dbReference>
<dbReference type="STRING" id="3880.G7JA44"/>
<dbReference type="Proteomes" id="UP000002051">
    <property type="component" value="Chromosome 3"/>
</dbReference>
<dbReference type="Gene3D" id="1.10.600.10">
    <property type="entry name" value="Farnesyl Diphosphate Synthase"/>
    <property type="match status" value="1"/>
</dbReference>
<dbReference type="AlphaFoldDB" id="G7JA44"/>
<keyword evidence="3" id="KW-1185">Reference proteome</keyword>
<proteinExistence type="predicted"/>
<reference evidence="2" key="3">
    <citation type="submission" date="2015-04" db="UniProtKB">
        <authorList>
            <consortium name="EnsemblPlants"/>
        </authorList>
    </citation>
    <scope>IDENTIFICATION</scope>
    <source>
        <strain evidence="2">cv. Jemalong A17</strain>
    </source>
</reference>
<sequence>MTEERQKAIWAIYVWCRRTYEFVDGPNADCMSSAVLDRREERLHDIFNGHPNDMLDASLTDTISWFPLDIK</sequence>
<protein>
    <submittedName>
        <fullName evidence="1">Phytoene synthase</fullName>
    </submittedName>
</protein>
<dbReference type="EnsemblPlants" id="AES71872">
    <property type="protein sequence ID" value="AES71872"/>
    <property type="gene ID" value="MTR_3g083650"/>
</dbReference>
<dbReference type="PANTHER" id="PTHR31480">
    <property type="entry name" value="BIFUNCTIONAL LYCOPENE CYCLASE/PHYTOENE SYNTHASE"/>
    <property type="match status" value="1"/>
</dbReference>
<name>G7JA44_MEDTR</name>
<dbReference type="EMBL" id="CM001219">
    <property type="protein sequence ID" value="AES71872.2"/>
    <property type="molecule type" value="Genomic_DNA"/>
</dbReference>